<name>A0A372MK64_9SPIR</name>
<evidence type="ECO:0000313" key="2">
    <source>
        <dbReference type="Proteomes" id="UP000264002"/>
    </source>
</evidence>
<sequence>MIYTYNGKSPNMATGCYIAPTADVIGNVTLEEGVSIWFHATLRADVNTIHIGERTNLQDNVVAHVDNDFPLIVGKRCTVGHGAIIHACTIGDDCLIGMGAIVLNGAVIGEQSIVAAGALVSQNKAYPPRSLLVGTPAKLIRTLSDEEFKKMRENTQEYWEFAQDLTSGKQTIS</sequence>
<dbReference type="PANTHER" id="PTHR13061">
    <property type="entry name" value="DYNACTIN SUBUNIT P25"/>
    <property type="match status" value="1"/>
</dbReference>
<proteinExistence type="predicted"/>
<dbReference type="AlphaFoldDB" id="A0A372MK64"/>
<dbReference type="CDD" id="cd04645">
    <property type="entry name" value="LbH_gamma_CA_like"/>
    <property type="match status" value="1"/>
</dbReference>
<dbReference type="EMBL" id="QUWK01000003">
    <property type="protein sequence ID" value="RFU95570.1"/>
    <property type="molecule type" value="Genomic_DNA"/>
</dbReference>
<protein>
    <submittedName>
        <fullName evidence="1">Gamma carbonic anhydrase family protein</fullName>
    </submittedName>
</protein>
<evidence type="ECO:0000313" key="1">
    <source>
        <dbReference type="EMBL" id="RFU95570.1"/>
    </source>
</evidence>
<dbReference type="RefSeq" id="WP_117329518.1">
    <property type="nucleotide sequence ID" value="NZ_QUWK01000003.1"/>
</dbReference>
<reference evidence="1 2" key="2">
    <citation type="submission" date="2018-09" db="EMBL/GenBank/DDBJ databases">
        <title>Genome of Sphaerochaeta halotolerans strain 4-11.</title>
        <authorList>
            <person name="Nazina T.N."/>
            <person name="Sokolova D.S."/>
        </authorList>
    </citation>
    <scope>NUCLEOTIDE SEQUENCE [LARGE SCALE GENOMIC DNA]</scope>
    <source>
        <strain evidence="1 2">4-11</strain>
    </source>
</reference>
<dbReference type="Pfam" id="PF00132">
    <property type="entry name" value="Hexapep"/>
    <property type="match status" value="1"/>
</dbReference>
<dbReference type="Proteomes" id="UP000264002">
    <property type="component" value="Unassembled WGS sequence"/>
</dbReference>
<dbReference type="Gene3D" id="2.160.10.10">
    <property type="entry name" value="Hexapeptide repeat proteins"/>
    <property type="match status" value="1"/>
</dbReference>
<accession>A0A372MK64</accession>
<organism evidence="1 2">
    <name type="scientific">Sphaerochaeta halotolerans</name>
    <dbReference type="NCBI Taxonomy" id="2293840"/>
    <lineage>
        <taxon>Bacteria</taxon>
        <taxon>Pseudomonadati</taxon>
        <taxon>Spirochaetota</taxon>
        <taxon>Spirochaetia</taxon>
        <taxon>Spirochaetales</taxon>
        <taxon>Sphaerochaetaceae</taxon>
        <taxon>Sphaerochaeta</taxon>
    </lineage>
</organism>
<dbReference type="PANTHER" id="PTHR13061:SF29">
    <property type="entry name" value="GAMMA CARBONIC ANHYDRASE-LIKE 1, MITOCHONDRIAL-RELATED"/>
    <property type="match status" value="1"/>
</dbReference>
<dbReference type="InterPro" id="IPR047324">
    <property type="entry name" value="LbH_gamma_CA-like"/>
</dbReference>
<gene>
    <name evidence="1" type="ORF">DYP60_03595</name>
</gene>
<keyword evidence="2" id="KW-1185">Reference proteome</keyword>
<dbReference type="InterPro" id="IPR001451">
    <property type="entry name" value="Hexapep"/>
</dbReference>
<dbReference type="InterPro" id="IPR050484">
    <property type="entry name" value="Transf_Hexapept/Carb_Anhydrase"/>
</dbReference>
<dbReference type="InterPro" id="IPR011004">
    <property type="entry name" value="Trimer_LpxA-like_sf"/>
</dbReference>
<dbReference type="OrthoDB" id="9803036at2"/>
<reference evidence="2" key="1">
    <citation type="submission" date="2018-08" db="EMBL/GenBank/DDBJ databases">
        <authorList>
            <person name="Grouzdev D.S."/>
            <person name="Krutkina M.S."/>
        </authorList>
    </citation>
    <scope>NUCLEOTIDE SEQUENCE [LARGE SCALE GENOMIC DNA]</scope>
    <source>
        <strain evidence="2">4-11</strain>
    </source>
</reference>
<comment type="caution">
    <text evidence="1">The sequence shown here is derived from an EMBL/GenBank/DDBJ whole genome shotgun (WGS) entry which is preliminary data.</text>
</comment>
<dbReference type="SUPFAM" id="SSF51161">
    <property type="entry name" value="Trimeric LpxA-like enzymes"/>
    <property type="match status" value="1"/>
</dbReference>